<organism evidence="1 2">
    <name type="scientific">Chaenocephalus aceratus</name>
    <name type="common">Blackfin icefish</name>
    <name type="synonym">Chaenichthys aceratus</name>
    <dbReference type="NCBI Taxonomy" id="36190"/>
    <lineage>
        <taxon>Eukaryota</taxon>
        <taxon>Metazoa</taxon>
        <taxon>Chordata</taxon>
        <taxon>Craniata</taxon>
        <taxon>Vertebrata</taxon>
        <taxon>Euteleostomi</taxon>
        <taxon>Actinopterygii</taxon>
        <taxon>Neopterygii</taxon>
        <taxon>Teleostei</taxon>
        <taxon>Neoteleostei</taxon>
        <taxon>Acanthomorphata</taxon>
        <taxon>Eupercaria</taxon>
        <taxon>Perciformes</taxon>
        <taxon>Notothenioidei</taxon>
        <taxon>Channichthyidae</taxon>
        <taxon>Chaenocephalus</taxon>
    </lineage>
</organism>
<keyword evidence="2" id="KW-1185">Reference proteome</keyword>
<feature type="non-terminal residue" evidence="1">
    <location>
        <position position="1"/>
    </location>
</feature>
<name>A0ACB9WHI7_CHAAC</name>
<proteinExistence type="predicted"/>
<dbReference type="Proteomes" id="UP001057452">
    <property type="component" value="Chromosome 22"/>
</dbReference>
<dbReference type="EMBL" id="CM043806">
    <property type="protein sequence ID" value="KAI4812962.1"/>
    <property type="molecule type" value="Genomic_DNA"/>
</dbReference>
<evidence type="ECO:0000313" key="2">
    <source>
        <dbReference type="Proteomes" id="UP001057452"/>
    </source>
</evidence>
<gene>
    <name evidence="1" type="ORF">KUCAC02_024321</name>
</gene>
<feature type="non-terminal residue" evidence="1">
    <location>
        <position position="65"/>
    </location>
</feature>
<sequence length="65" mass="7131">IPHSSPDAVQDTGYAHYSTVSSPSEKTFDKILIANRGEIACRVIKTCRKMGIQTVAVPQRRGLQC</sequence>
<protein>
    <submittedName>
        <fullName evidence="1">Uncharacterized protein</fullName>
    </submittedName>
</protein>
<evidence type="ECO:0000313" key="1">
    <source>
        <dbReference type="EMBL" id="KAI4812962.1"/>
    </source>
</evidence>
<accession>A0ACB9WHI7</accession>
<comment type="caution">
    <text evidence="1">The sequence shown here is derived from an EMBL/GenBank/DDBJ whole genome shotgun (WGS) entry which is preliminary data.</text>
</comment>
<reference evidence="1" key="1">
    <citation type="submission" date="2022-05" db="EMBL/GenBank/DDBJ databases">
        <title>Chromosome-level genome of Chaenocephalus aceratus.</title>
        <authorList>
            <person name="Park H."/>
        </authorList>
    </citation>
    <scope>NUCLEOTIDE SEQUENCE</scope>
    <source>
        <strain evidence="1">KU_202001</strain>
    </source>
</reference>